<dbReference type="Pfam" id="PF01757">
    <property type="entry name" value="Acyl_transf_3"/>
    <property type="match status" value="1"/>
</dbReference>
<accession>A0A9Q1H1F5</accession>
<feature type="transmembrane region" description="Helical" evidence="1">
    <location>
        <begin position="166"/>
        <end position="188"/>
    </location>
</feature>
<feature type="transmembrane region" description="Helical" evidence="1">
    <location>
        <begin position="525"/>
        <end position="548"/>
    </location>
</feature>
<sequence length="693" mass="79563">MFVLTTWLLISLVLVVNSSGVLNDKESPGTTMFNAMDDCAYGLNSLRFDTTGASSQALDAFGKPEAGLLVNNREWLGHFSECSNLKDFKYCLLNINVTAEIALKRYKNIDHIIWGVCVPRQCSYEDLHYNLQILVDLSTYSLHGFYVNNIYEDMWCLEDPVAPYGLGYYITVILFFVIGTLMTTGTILDKVERKYLANDQETDQSMEFAPLLEDQTEANLAGSVESSAYDCKRLFRRTASITRLVLLDFALNRNLKKLLHVGERSDRNIACLHGIRVISMFWVILGHVMLDPFMERVLNQFEFAEWKHNFLFQTLVLNFFYAVDSFFFLSGLLVCFTTLHKLEGTNGRCKWRWFYLHRFIRLSPLMVVTTMIFMYISPHFIRGPNAQVYTKTENCDKYWWTNVIYINNIYPWDFYNTCLPWTWYLASDMQFFIISPLIIISFRRLNWFAFGIMGTILGISFVVTGTLVATFSFQSPTWELMFSSIEYANIIYRMPYTRIPPYLVGMALGCMLFKQKGETATIPKPFLLGGWFVASAVAAALLCGTITFSPSESSYNDNLKANSLGNSIFIADRHISVLGSIVYEMLSRFAWGLVLCWIVIACQFGGPGWVNDILSWSFWEPLSRINYNAYLLHVIISFIFYGNFGTSVYVSRVLMTFYFCGTVLLSYICAMVLALAVEIPISNIEKRYMPRLT</sequence>
<dbReference type="Pfam" id="PF20146">
    <property type="entry name" value="NRF"/>
    <property type="match status" value="1"/>
</dbReference>
<dbReference type="InterPro" id="IPR052728">
    <property type="entry name" value="O2_lipid_transport_reg"/>
</dbReference>
<evidence type="ECO:0000313" key="4">
    <source>
        <dbReference type="EMBL" id="KAJ8031542.1"/>
    </source>
</evidence>
<feature type="transmembrane region" description="Helical" evidence="1">
    <location>
        <begin position="630"/>
        <end position="650"/>
    </location>
</feature>
<dbReference type="AlphaFoldDB" id="A0A9Q1H1F5"/>
<feature type="transmembrane region" description="Helical" evidence="1">
    <location>
        <begin position="589"/>
        <end position="610"/>
    </location>
</feature>
<feature type="domain" description="Nose resistant-to-fluoxetine protein N-terminal" evidence="3">
    <location>
        <begin position="39"/>
        <end position="151"/>
    </location>
</feature>
<feature type="transmembrane region" description="Helical" evidence="1">
    <location>
        <begin position="493"/>
        <end position="513"/>
    </location>
</feature>
<feature type="chain" id="PRO_5040274256" evidence="2">
    <location>
        <begin position="19"/>
        <end position="693"/>
    </location>
</feature>
<comment type="caution">
    <text evidence="4">The sequence shown here is derived from an EMBL/GenBank/DDBJ whole genome shotgun (WGS) entry which is preliminary data.</text>
</comment>
<dbReference type="Proteomes" id="UP001152320">
    <property type="component" value="Chromosome 12"/>
</dbReference>
<gene>
    <name evidence="4" type="ORF">HOLleu_24765</name>
</gene>
<dbReference type="PANTHER" id="PTHR11161:SF0">
    <property type="entry name" value="O-ACYLTRANSFERASE LIKE PROTEIN"/>
    <property type="match status" value="1"/>
</dbReference>
<feature type="transmembrane region" description="Helical" evidence="1">
    <location>
        <begin position="421"/>
        <end position="440"/>
    </location>
</feature>
<evidence type="ECO:0000313" key="5">
    <source>
        <dbReference type="Proteomes" id="UP001152320"/>
    </source>
</evidence>
<evidence type="ECO:0000259" key="3">
    <source>
        <dbReference type="SMART" id="SM00703"/>
    </source>
</evidence>
<feature type="transmembrane region" description="Helical" evidence="1">
    <location>
        <begin position="269"/>
        <end position="290"/>
    </location>
</feature>
<feature type="transmembrane region" description="Helical" evidence="1">
    <location>
        <begin position="359"/>
        <end position="376"/>
    </location>
</feature>
<dbReference type="InterPro" id="IPR006621">
    <property type="entry name" value="Nose-resist-to-fluoxetine_N"/>
</dbReference>
<dbReference type="SMART" id="SM00703">
    <property type="entry name" value="NRF"/>
    <property type="match status" value="1"/>
</dbReference>
<name>A0A9Q1H1F5_HOLLE</name>
<keyword evidence="1" id="KW-1133">Transmembrane helix</keyword>
<keyword evidence="2" id="KW-0732">Signal</keyword>
<keyword evidence="1" id="KW-0812">Transmembrane</keyword>
<evidence type="ECO:0000256" key="2">
    <source>
        <dbReference type="SAM" id="SignalP"/>
    </source>
</evidence>
<feature type="transmembrane region" description="Helical" evidence="1">
    <location>
        <begin position="656"/>
        <end position="681"/>
    </location>
</feature>
<dbReference type="OrthoDB" id="118951at2759"/>
<protein>
    <submittedName>
        <fullName evidence="4">Nose resistant to fluoxetine protein 6</fullName>
    </submittedName>
</protein>
<evidence type="ECO:0000256" key="1">
    <source>
        <dbReference type="SAM" id="Phobius"/>
    </source>
</evidence>
<feature type="signal peptide" evidence="2">
    <location>
        <begin position="1"/>
        <end position="18"/>
    </location>
</feature>
<organism evidence="4 5">
    <name type="scientific">Holothuria leucospilota</name>
    <name type="common">Black long sea cucumber</name>
    <name type="synonym">Mertensiothuria leucospilota</name>
    <dbReference type="NCBI Taxonomy" id="206669"/>
    <lineage>
        <taxon>Eukaryota</taxon>
        <taxon>Metazoa</taxon>
        <taxon>Echinodermata</taxon>
        <taxon>Eleutherozoa</taxon>
        <taxon>Echinozoa</taxon>
        <taxon>Holothuroidea</taxon>
        <taxon>Aspidochirotacea</taxon>
        <taxon>Aspidochirotida</taxon>
        <taxon>Holothuriidae</taxon>
        <taxon>Holothuria</taxon>
    </lineage>
</organism>
<dbReference type="PANTHER" id="PTHR11161">
    <property type="entry name" value="O-ACYLTRANSFERASE"/>
    <property type="match status" value="1"/>
</dbReference>
<dbReference type="GO" id="GO:0016747">
    <property type="term" value="F:acyltransferase activity, transferring groups other than amino-acyl groups"/>
    <property type="evidence" value="ECO:0007669"/>
    <property type="project" value="InterPro"/>
</dbReference>
<reference evidence="4" key="1">
    <citation type="submission" date="2021-10" db="EMBL/GenBank/DDBJ databases">
        <title>Tropical sea cucumber genome reveals ecological adaptation and Cuvierian tubules defense mechanism.</title>
        <authorList>
            <person name="Chen T."/>
        </authorList>
    </citation>
    <scope>NUCLEOTIDE SEQUENCE</scope>
    <source>
        <strain evidence="4">Nanhai2018</strain>
        <tissue evidence="4">Muscle</tissue>
    </source>
</reference>
<feature type="transmembrane region" description="Helical" evidence="1">
    <location>
        <begin position="447"/>
        <end position="473"/>
    </location>
</feature>
<feature type="transmembrane region" description="Helical" evidence="1">
    <location>
        <begin position="310"/>
        <end position="339"/>
    </location>
</feature>
<dbReference type="EMBL" id="JAIZAY010000012">
    <property type="protein sequence ID" value="KAJ8031542.1"/>
    <property type="molecule type" value="Genomic_DNA"/>
</dbReference>
<keyword evidence="1" id="KW-0472">Membrane</keyword>
<proteinExistence type="predicted"/>
<keyword evidence="5" id="KW-1185">Reference proteome</keyword>
<dbReference type="InterPro" id="IPR002656">
    <property type="entry name" value="Acyl_transf_3_dom"/>
</dbReference>